<dbReference type="EnsemblMetazoa" id="GPPI031612-RA">
    <property type="protein sequence ID" value="GPPI031612-PA"/>
    <property type="gene ID" value="GPPI031612"/>
</dbReference>
<protein>
    <submittedName>
        <fullName evidence="1">Uncharacterized protein</fullName>
    </submittedName>
</protein>
<reference evidence="2" key="1">
    <citation type="submission" date="2015-01" db="EMBL/GenBank/DDBJ databases">
        <authorList>
            <person name="Aksoy S."/>
            <person name="Warren W."/>
            <person name="Wilson R.K."/>
        </authorList>
    </citation>
    <scope>NUCLEOTIDE SEQUENCE [LARGE SCALE GENOMIC DNA]</scope>
    <source>
        <strain evidence="2">IAEA</strain>
    </source>
</reference>
<name>A0A1B0BIW0_9MUSC</name>
<sequence length="99" mass="11560">MIVTLSSFPIPSRYLHHNSTHTLVKRTCMGQHLKRGKDRKRNMEERSFIYFGPKIFIIHSDILFIKHACISKKPTFCLLVCMLCELSLSSTKSRQHQIV</sequence>
<evidence type="ECO:0000313" key="2">
    <source>
        <dbReference type="Proteomes" id="UP000092460"/>
    </source>
</evidence>
<dbReference type="VEuPathDB" id="VectorBase:GPPI031612"/>
<dbReference type="AlphaFoldDB" id="A0A1B0BIW0"/>
<dbReference type="Proteomes" id="UP000092460">
    <property type="component" value="Unassembled WGS sequence"/>
</dbReference>
<accession>A0A1B0BIW0</accession>
<organism evidence="1 2">
    <name type="scientific">Glossina palpalis gambiensis</name>
    <dbReference type="NCBI Taxonomy" id="67801"/>
    <lineage>
        <taxon>Eukaryota</taxon>
        <taxon>Metazoa</taxon>
        <taxon>Ecdysozoa</taxon>
        <taxon>Arthropoda</taxon>
        <taxon>Hexapoda</taxon>
        <taxon>Insecta</taxon>
        <taxon>Pterygota</taxon>
        <taxon>Neoptera</taxon>
        <taxon>Endopterygota</taxon>
        <taxon>Diptera</taxon>
        <taxon>Brachycera</taxon>
        <taxon>Muscomorpha</taxon>
        <taxon>Hippoboscoidea</taxon>
        <taxon>Glossinidae</taxon>
        <taxon>Glossina</taxon>
    </lineage>
</organism>
<reference evidence="1" key="2">
    <citation type="submission" date="2020-05" db="UniProtKB">
        <authorList>
            <consortium name="EnsemblMetazoa"/>
        </authorList>
    </citation>
    <scope>IDENTIFICATION</scope>
    <source>
        <strain evidence="1">IAEA</strain>
    </source>
</reference>
<proteinExistence type="predicted"/>
<dbReference type="EMBL" id="JXJN01015184">
    <property type="status" value="NOT_ANNOTATED_CDS"/>
    <property type="molecule type" value="Genomic_DNA"/>
</dbReference>
<evidence type="ECO:0000313" key="1">
    <source>
        <dbReference type="EnsemblMetazoa" id="GPPI031612-PA"/>
    </source>
</evidence>
<keyword evidence="2" id="KW-1185">Reference proteome</keyword>
<dbReference type="EMBL" id="JXJN01015183">
    <property type="status" value="NOT_ANNOTATED_CDS"/>
    <property type="molecule type" value="Genomic_DNA"/>
</dbReference>